<dbReference type="AlphaFoldDB" id="A0A3S0Z7U4"/>
<keyword evidence="2" id="KW-1185">Reference proteome</keyword>
<name>A0A3S0Z7U4_ELYCH</name>
<protein>
    <submittedName>
        <fullName evidence="1">Uncharacterized protein</fullName>
    </submittedName>
</protein>
<gene>
    <name evidence="1" type="ORF">EGW08_023381</name>
</gene>
<accession>A0A3S0Z7U4</accession>
<dbReference type="OrthoDB" id="6144406at2759"/>
<reference evidence="1 2" key="1">
    <citation type="submission" date="2019-01" db="EMBL/GenBank/DDBJ databases">
        <title>A draft genome assembly of the solar-powered sea slug Elysia chlorotica.</title>
        <authorList>
            <person name="Cai H."/>
            <person name="Li Q."/>
            <person name="Fang X."/>
            <person name="Li J."/>
            <person name="Curtis N.E."/>
            <person name="Altenburger A."/>
            <person name="Shibata T."/>
            <person name="Feng M."/>
            <person name="Maeda T."/>
            <person name="Schwartz J.A."/>
            <person name="Shigenobu S."/>
            <person name="Lundholm N."/>
            <person name="Nishiyama T."/>
            <person name="Yang H."/>
            <person name="Hasebe M."/>
            <person name="Li S."/>
            <person name="Pierce S.K."/>
            <person name="Wang J."/>
        </authorList>
    </citation>
    <scope>NUCLEOTIDE SEQUENCE [LARGE SCALE GENOMIC DNA]</scope>
    <source>
        <strain evidence="1">EC2010</strain>
        <tissue evidence="1">Whole organism of an adult</tissue>
    </source>
</reference>
<sequence length="90" mass="10162">MAVISSSVSEMTAVRTLPALSPVVPFSDPYLQAADSLQAKDSEPRWPCTMSKPESESLKPVAFYPRPRDWMHDWAEKMYKIGEFGAKQKK</sequence>
<evidence type="ECO:0000313" key="2">
    <source>
        <dbReference type="Proteomes" id="UP000271974"/>
    </source>
</evidence>
<dbReference type="Proteomes" id="UP000271974">
    <property type="component" value="Unassembled WGS sequence"/>
</dbReference>
<organism evidence="1 2">
    <name type="scientific">Elysia chlorotica</name>
    <name type="common">Eastern emerald elysia</name>
    <name type="synonym">Sea slug</name>
    <dbReference type="NCBI Taxonomy" id="188477"/>
    <lineage>
        <taxon>Eukaryota</taxon>
        <taxon>Metazoa</taxon>
        <taxon>Spiralia</taxon>
        <taxon>Lophotrochozoa</taxon>
        <taxon>Mollusca</taxon>
        <taxon>Gastropoda</taxon>
        <taxon>Heterobranchia</taxon>
        <taxon>Euthyneura</taxon>
        <taxon>Panpulmonata</taxon>
        <taxon>Sacoglossa</taxon>
        <taxon>Placobranchoidea</taxon>
        <taxon>Plakobranchidae</taxon>
        <taxon>Elysia</taxon>
    </lineage>
</organism>
<dbReference type="EMBL" id="RQTK01001965">
    <property type="protein sequence ID" value="RUS68857.1"/>
    <property type="molecule type" value="Genomic_DNA"/>
</dbReference>
<evidence type="ECO:0000313" key="1">
    <source>
        <dbReference type="EMBL" id="RUS68857.1"/>
    </source>
</evidence>
<comment type="caution">
    <text evidence="1">The sequence shown here is derived from an EMBL/GenBank/DDBJ whole genome shotgun (WGS) entry which is preliminary data.</text>
</comment>
<proteinExistence type="predicted"/>